<dbReference type="HAMAP" id="MF_00337">
    <property type="entry name" value="Exonuc_7_S"/>
    <property type="match status" value="1"/>
</dbReference>
<dbReference type="PANTHER" id="PTHR34137:SF1">
    <property type="entry name" value="EXODEOXYRIBONUCLEASE 7 SMALL SUBUNIT"/>
    <property type="match status" value="1"/>
</dbReference>
<dbReference type="GO" id="GO:0005829">
    <property type="term" value="C:cytosol"/>
    <property type="evidence" value="ECO:0007669"/>
    <property type="project" value="TreeGrafter"/>
</dbReference>
<organism evidence="7 8">
    <name type="scientific">Sphaerochaeta halotolerans</name>
    <dbReference type="NCBI Taxonomy" id="2293840"/>
    <lineage>
        <taxon>Bacteria</taxon>
        <taxon>Pseudomonadati</taxon>
        <taxon>Spirochaetota</taxon>
        <taxon>Spirochaetia</taxon>
        <taxon>Spirochaetales</taxon>
        <taxon>Sphaerochaetaceae</taxon>
        <taxon>Sphaerochaeta</taxon>
    </lineage>
</organism>
<protein>
    <recommendedName>
        <fullName evidence="6">Exodeoxyribonuclease 7 small subunit</fullName>
        <ecNumber evidence="6">3.1.11.6</ecNumber>
    </recommendedName>
    <alternativeName>
        <fullName evidence="6">Exodeoxyribonuclease VII small subunit</fullName>
        <shortName evidence="6">Exonuclease VII small subunit</shortName>
    </alternativeName>
</protein>
<dbReference type="EMBL" id="QUWK01000006">
    <property type="protein sequence ID" value="RFU94908.1"/>
    <property type="molecule type" value="Genomic_DNA"/>
</dbReference>
<keyword evidence="2 6" id="KW-0963">Cytoplasm</keyword>
<reference evidence="8" key="1">
    <citation type="submission" date="2018-08" db="EMBL/GenBank/DDBJ databases">
        <authorList>
            <person name="Grouzdev D.S."/>
            <person name="Krutkina M.S."/>
        </authorList>
    </citation>
    <scope>NUCLEOTIDE SEQUENCE [LARGE SCALE GENOMIC DNA]</scope>
    <source>
        <strain evidence="8">4-11</strain>
    </source>
</reference>
<comment type="similarity">
    <text evidence="1 6">Belongs to the XseB family.</text>
</comment>
<keyword evidence="5 6" id="KW-0269">Exonuclease</keyword>
<accession>A0A372MHN5</accession>
<dbReference type="Proteomes" id="UP000264002">
    <property type="component" value="Unassembled WGS sequence"/>
</dbReference>
<gene>
    <name evidence="6 7" type="primary">xseB</name>
    <name evidence="7" type="ORF">DYP60_06660</name>
</gene>
<dbReference type="AlphaFoldDB" id="A0A372MHN5"/>
<evidence type="ECO:0000313" key="7">
    <source>
        <dbReference type="EMBL" id="RFU94908.1"/>
    </source>
</evidence>
<evidence type="ECO:0000256" key="3">
    <source>
        <dbReference type="ARBA" id="ARBA00022722"/>
    </source>
</evidence>
<dbReference type="GO" id="GO:0006308">
    <property type="term" value="P:DNA catabolic process"/>
    <property type="evidence" value="ECO:0007669"/>
    <property type="project" value="UniProtKB-UniRule"/>
</dbReference>
<dbReference type="GO" id="GO:0008855">
    <property type="term" value="F:exodeoxyribonuclease VII activity"/>
    <property type="evidence" value="ECO:0007669"/>
    <property type="project" value="UniProtKB-UniRule"/>
</dbReference>
<evidence type="ECO:0000313" key="8">
    <source>
        <dbReference type="Proteomes" id="UP000264002"/>
    </source>
</evidence>
<dbReference type="RefSeq" id="WP_117330117.1">
    <property type="nucleotide sequence ID" value="NZ_QUWK01000006.1"/>
</dbReference>
<comment type="subunit">
    <text evidence="6">Heterooligomer composed of large and small subunits.</text>
</comment>
<dbReference type="Pfam" id="PF02609">
    <property type="entry name" value="Exonuc_VII_S"/>
    <property type="match status" value="1"/>
</dbReference>
<dbReference type="PANTHER" id="PTHR34137">
    <property type="entry name" value="EXODEOXYRIBONUCLEASE 7 SMALL SUBUNIT"/>
    <property type="match status" value="1"/>
</dbReference>
<sequence length="69" mass="7831">MSFESDVSRIEEIAQKLNKPETSLEESLSLFEEGMRLSKALEKTLTEAKRKVEVILSEDLTEAETTVLE</sequence>
<dbReference type="OrthoDB" id="5591562at2"/>
<keyword evidence="8" id="KW-1185">Reference proteome</keyword>
<evidence type="ECO:0000256" key="5">
    <source>
        <dbReference type="ARBA" id="ARBA00022839"/>
    </source>
</evidence>
<comment type="subcellular location">
    <subcellularLocation>
        <location evidence="6">Cytoplasm</location>
    </subcellularLocation>
</comment>
<evidence type="ECO:0000256" key="6">
    <source>
        <dbReference type="HAMAP-Rule" id="MF_00337"/>
    </source>
</evidence>
<comment type="function">
    <text evidence="6">Bidirectionally degrades single-stranded DNA into large acid-insoluble oligonucleotides, which are then degraded further into small acid-soluble oligonucleotides.</text>
</comment>
<comment type="caution">
    <text evidence="7">The sequence shown here is derived from an EMBL/GenBank/DDBJ whole genome shotgun (WGS) entry which is preliminary data.</text>
</comment>
<keyword evidence="3 6" id="KW-0540">Nuclease</keyword>
<proteinExistence type="inferred from homology"/>
<dbReference type="NCBIfam" id="TIGR01280">
    <property type="entry name" value="xseB"/>
    <property type="match status" value="1"/>
</dbReference>
<keyword evidence="4 6" id="KW-0378">Hydrolase</keyword>
<dbReference type="Gene3D" id="1.10.287.1040">
    <property type="entry name" value="Exonuclease VII, small subunit"/>
    <property type="match status" value="1"/>
</dbReference>
<dbReference type="GO" id="GO:0009318">
    <property type="term" value="C:exodeoxyribonuclease VII complex"/>
    <property type="evidence" value="ECO:0007669"/>
    <property type="project" value="UniProtKB-UniRule"/>
</dbReference>
<dbReference type="EC" id="3.1.11.6" evidence="6"/>
<dbReference type="InterPro" id="IPR003761">
    <property type="entry name" value="Exonuc_VII_S"/>
</dbReference>
<dbReference type="InterPro" id="IPR037004">
    <property type="entry name" value="Exonuc_VII_ssu_sf"/>
</dbReference>
<dbReference type="SUPFAM" id="SSF116842">
    <property type="entry name" value="XseB-like"/>
    <property type="match status" value="1"/>
</dbReference>
<evidence type="ECO:0000256" key="1">
    <source>
        <dbReference type="ARBA" id="ARBA00009998"/>
    </source>
</evidence>
<reference evidence="7 8" key="2">
    <citation type="submission" date="2018-09" db="EMBL/GenBank/DDBJ databases">
        <title>Genome of Sphaerochaeta halotolerans strain 4-11.</title>
        <authorList>
            <person name="Nazina T.N."/>
            <person name="Sokolova D.S."/>
        </authorList>
    </citation>
    <scope>NUCLEOTIDE SEQUENCE [LARGE SCALE GENOMIC DNA]</scope>
    <source>
        <strain evidence="7 8">4-11</strain>
    </source>
</reference>
<dbReference type="PIRSF" id="PIRSF006488">
    <property type="entry name" value="Exonuc_VII_S"/>
    <property type="match status" value="1"/>
</dbReference>
<evidence type="ECO:0000256" key="2">
    <source>
        <dbReference type="ARBA" id="ARBA00022490"/>
    </source>
</evidence>
<comment type="catalytic activity">
    <reaction evidence="6">
        <text>Exonucleolytic cleavage in either 5'- to 3'- or 3'- to 5'-direction to yield nucleoside 5'-phosphates.</text>
        <dbReference type="EC" id="3.1.11.6"/>
    </reaction>
</comment>
<evidence type="ECO:0000256" key="4">
    <source>
        <dbReference type="ARBA" id="ARBA00022801"/>
    </source>
</evidence>
<name>A0A372MHN5_9SPIR</name>